<dbReference type="PANTHER" id="PTHR11697">
    <property type="entry name" value="GENERAL TRANSCRIPTION FACTOR 2-RELATED ZINC FINGER PROTEIN"/>
    <property type="match status" value="1"/>
</dbReference>
<dbReference type="AlphaFoldDB" id="A0AAD9TT62"/>
<dbReference type="EMBL" id="JANJYI010000007">
    <property type="protein sequence ID" value="KAK2641726.1"/>
    <property type="molecule type" value="Genomic_DNA"/>
</dbReference>
<keyword evidence="2" id="KW-1185">Reference proteome</keyword>
<accession>A0AAD9TT62</accession>
<proteinExistence type="predicted"/>
<protein>
    <submittedName>
        <fullName evidence="1">Uncharacterized protein</fullName>
    </submittedName>
</protein>
<evidence type="ECO:0000313" key="2">
    <source>
        <dbReference type="Proteomes" id="UP001280121"/>
    </source>
</evidence>
<dbReference type="InterPro" id="IPR055298">
    <property type="entry name" value="AtLOH3-like"/>
</dbReference>
<dbReference type="Proteomes" id="UP001280121">
    <property type="component" value="Unassembled WGS sequence"/>
</dbReference>
<comment type="caution">
    <text evidence="1">The sequence shown here is derived from an EMBL/GenBank/DDBJ whole genome shotgun (WGS) entry which is preliminary data.</text>
</comment>
<sequence length="162" mass="18977">MLFIFRILEGQGYDKASNMCDIFCQALKQKSQDISNVMYLVSTIKSLIQNIREDGWDILLEDVITFCPRYEISVHDMRACYLMGRGHSCQRRDHITIEHHYRVDAFMAAIDSQLQKLNIRFNEQAMELLTLSTTLDPRDGFKSFGVDNICKLAYKFYHQDFT</sequence>
<dbReference type="PANTHER" id="PTHR11697:SF230">
    <property type="entry name" value="ZINC FINGER, MYM DOMAIN CONTAINING 1"/>
    <property type="match status" value="1"/>
</dbReference>
<reference evidence="1" key="1">
    <citation type="journal article" date="2023" name="Plant J.">
        <title>Genome sequences and population genomics provide insights into the demographic history, inbreeding, and mutation load of two 'living fossil' tree species of Dipteronia.</title>
        <authorList>
            <person name="Feng Y."/>
            <person name="Comes H.P."/>
            <person name="Chen J."/>
            <person name="Zhu S."/>
            <person name="Lu R."/>
            <person name="Zhang X."/>
            <person name="Li P."/>
            <person name="Qiu J."/>
            <person name="Olsen K.M."/>
            <person name="Qiu Y."/>
        </authorList>
    </citation>
    <scope>NUCLEOTIDE SEQUENCE</scope>
    <source>
        <strain evidence="1">KIB01</strain>
    </source>
</reference>
<name>A0AAD9TT62_9ROSI</name>
<organism evidence="1 2">
    <name type="scientific">Dipteronia dyeriana</name>
    <dbReference type="NCBI Taxonomy" id="168575"/>
    <lineage>
        <taxon>Eukaryota</taxon>
        <taxon>Viridiplantae</taxon>
        <taxon>Streptophyta</taxon>
        <taxon>Embryophyta</taxon>
        <taxon>Tracheophyta</taxon>
        <taxon>Spermatophyta</taxon>
        <taxon>Magnoliopsida</taxon>
        <taxon>eudicotyledons</taxon>
        <taxon>Gunneridae</taxon>
        <taxon>Pentapetalae</taxon>
        <taxon>rosids</taxon>
        <taxon>malvids</taxon>
        <taxon>Sapindales</taxon>
        <taxon>Sapindaceae</taxon>
        <taxon>Hippocastanoideae</taxon>
        <taxon>Acereae</taxon>
        <taxon>Dipteronia</taxon>
    </lineage>
</organism>
<evidence type="ECO:0000313" key="1">
    <source>
        <dbReference type="EMBL" id="KAK2641726.1"/>
    </source>
</evidence>
<gene>
    <name evidence="1" type="ORF">Ddye_023489</name>
</gene>